<sequence>MSSLSSTSLPSTFKQLKVAIVGGGIGGLAVGVALRRAGHIVEVFERRDFDVEVGASISCAANGTQWLREWEVNIPLMKPINLQKLVMRDWETGRLLNQYNQQDYEDTWGHPSLMFYRQDMHRGFFHTATSEEGKGVPCKVVVDHVCESVDYETGTITFKNGRTVTADLIIGADGIRSVVRGQIGITPNMRAAPQTCYRCNVLTEDVKRLGLVDYSYDPAIQYWGGMVGKDGRSKYSKVVMTPCSGGEIVSFYCFMPSELTNHHEEGFEFKEVPVEEILQGDYGELDPDCANLLKQSYDRMPWRLYVHQPYEYWHKGKVCLLGDAAHPMMASNFHPSPHQSQGACMAIEDAAALGIIFSDKYGFTNDVEAGVAMYEKIRKGRATRVQQSSARATENLNERIGFSSLTPHDAALAAAEGKLTVNEMNMYNMHDHVAAEVGIDRAS</sequence>
<keyword evidence="3" id="KW-0274">FAD</keyword>
<evidence type="ECO:0000313" key="7">
    <source>
        <dbReference type="EMBL" id="KAF9783302.1"/>
    </source>
</evidence>
<protein>
    <submittedName>
        <fullName evidence="7">Salicylate hydroxylase</fullName>
    </submittedName>
</protein>
<evidence type="ECO:0000256" key="4">
    <source>
        <dbReference type="ARBA" id="ARBA00023002"/>
    </source>
</evidence>
<dbReference type="GO" id="GO:0004497">
    <property type="term" value="F:monooxygenase activity"/>
    <property type="evidence" value="ECO:0007669"/>
    <property type="project" value="UniProtKB-KW"/>
</dbReference>
<comment type="caution">
    <text evidence="7">The sequence shown here is derived from an EMBL/GenBank/DDBJ whole genome shotgun (WGS) entry which is preliminary data.</text>
</comment>
<dbReference type="PANTHER" id="PTHR13789">
    <property type="entry name" value="MONOOXYGENASE"/>
    <property type="match status" value="1"/>
</dbReference>
<feature type="domain" description="FAD-binding" evidence="6">
    <location>
        <begin position="16"/>
        <end position="387"/>
    </location>
</feature>
<dbReference type="PANTHER" id="PTHR13789:SF172">
    <property type="entry name" value="HYDROXYLASE, PUTATIVE (AFU_ORTHOLOGUE AFUA_1G12410)-RELATED"/>
    <property type="match status" value="1"/>
</dbReference>
<dbReference type="OrthoDB" id="9993796at2759"/>
<evidence type="ECO:0000259" key="6">
    <source>
        <dbReference type="Pfam" id="PF01494"/>
    </source>
</evidence>
<dbReference type="PRINTS" id="PR00420">
    <property type="entry name" value="RNGMNOXGNASE"/>
</dbReference>
<evidence type="ECO:0000256" key="1">
    <source>
        <dbReference type="ARBA" id="ARBA00007992"/>
    </source>
</evidence>
<dbReference type="GO" id="GO:0071949">
    <property type="term" value="F:FAD binding"/>
    <property type="evidence" value="ECO:0007669"/>
    <property type="project" value="InterPro"/>
</dbReference>
<dbReference type="SUPFAM" id="SSF51905">
    <property type="entry name" value="FAD/NAD(P)-binding domain"/>
    <property type="match status" value="1"/>
</dbReference>
<organism evidence="7 8">
    <name type="scientific">Thelephora terrestris</name>
    <dbReference type="NCBI Taxonomy" id="56493"/>
    <lineage>
        <taxon>Eukaryota</taxon>
        <taxon>Fungi</taxon>
        <taxon>Dikarya</taxon>
        <taxon>Basidiomycota</taxon>
        <taxon>Agaricomycotina</taxon>
        <taxon>Agaricomycetes</taxon>
        <taxon>Thelephorales</taxon>
        <taxon>Thelephoraceae</taxon>
        <taxon>Thelephora</taxon>
    </lineage>
</organism>
<reference evidence="7" key="2">
    <citation type="submission" date="2020-11" db="EMBL/GenBank/DDBJ databases">
        <authorList>
            <consortium name="DOE Joint Genome Institute"/>
            <person name="Kuo A."/>
            <person name="Miyauchi S."/>
            <person name="Kiss E."/>
            <person name="Drula E."/>
            <person name="Kohler A."/>
            <person name="Sanchez-Garcia M."/>
            <person name="Andreopoulos B."/>
            <person name="Barry K.W."/>
            <person name="Bonito G."/>
            <person name="Buee M."/>
            <person name="Carver A."/>
            <person name="Chen C."/>
            <person name="Cichocki N."/>
            <person name="Clum A."/>
            <person name="Culley D."/>
            <person name="Crous P.W."/>
            <person name="Fauchery L."/>
            <person name="Girlanda M."/>
            <person name="Hayes R."/>
            <person name="Keri Z."/>
            <person name="Labutti K."/>
            <person name="Lipzen A."/>
            <person name="Lombard V."/>
            <person name="Magnuson J."/>
            <person name="Maillard F."/>
            <person name="Morin E."/>
            <person name="Murat C."/>
            <person name="Nolan M."/>
            <person name="Ohm R."/>
            <person name="Pangilinan J."/>
            <person name="Pereira M."/>
            <person name="Perotto S."/>
            <person name="Peter M."/>
            <person name="Riley R."/>
            <person name="Sitrit Y."/>
            <person name="Stielow B."/>
            <person name="Szollosi G."/>
            <person name="Zifcakova L."/>
            <person name="Stursova M."/>
            <person name="Spatafora J.W."/>
            <person name="Tedersoo L."/>
            <person name="Vaario L.-M."/>
            <person name="Yamada A."/>
            <person name="Yan M."/>
            <person name="Wang P."/>
            <person name="Xu J."/>
            <person name="Bruns T."/>
            <person name="Baldrian P."/>
            <person name="Vilgalys R."/>
            <person name="Henrissat B."/>
            <person name="Grigoriev I.V."/>
            <person name="Hibbett D."/>
            <person name="Nagy L.G."/>
            <person name="Martin F.M."/>
        </authorList>
    </citation>
    <scope>NUCLEOTIDE SEQUENCE</scope>
    <source>
        <strain evidence="7">UH-Tt-Lm1</strain>
    </source>
</reference>
<keyword evidence="5" id="KW-0503">Monooxygenase</keyword>
<dbReference type="AlphaFoldDB" id="A0A9P6L4U0"/>
<keyword evidence="2" id="KW-0285">Flavoprotein</keyword>
<dbReference type="InterPro" id="IPR050493">
    <property type="entry name" value="FAD-dep_Monooxygenase_BioMet"/>
</dbReference>
<evidence type="ECO:0000256" key="2">
    <source>
        <dbReference type="ARBA" id="ARBA00022630"/>
    </source>
</evidence>
<dbReference type="InterPro" id="IPR002938">
    <property type="entry name" value="FAD-bd"/>
</dbReference>
<proteinExistence type="inferred from homology"/>
<comment type="similarity">
    <text evidence="1">Belongs to the paxM FAD-dependent monooxygenase family.</text>
</comment>
<keyword evidence="4" id="KW-0560">Oxidoreductase</keyword>
<evidence type="ECO:0000256" key="5">
    <source>
        <dbReference type="ARBA" id="ARBA00023033"/>
    </source>
</evidence>
<dbReference type="Pfam" id="PF01494">
    <property type="entry name" value="FAD_binding_3"/>
    <property type="match status" value="1"/>
</dbReference>
<dbReference type="Proteomes" id="UP000736335">
    <property type="component" value="Unassembled WGS sequence"/>
</dbReference>
<dbReference type="InterPro" id="IPR036188">
    <property type="entry name" value="FAD/NAD-bd_sf"/>
</dbReference>
<dbReference type="Gene3D" id="3.50.50.60">
    <property type="entry name" value="FAD/NAD(P)-binding domain"/>
    <property type="match status" value="1"/>
</dbReference>
<evidence type="ECO:0000256" key="3">
    <source>
        <dbReference type="ARBA" id="ARBA00022827"/>
    </source>
</evidence>
<name>A0A9P6L4U0_9AGAM</name>
<reference evidence="7" key="1">
    <citation type="journal article" date="2020" name="Nat. Commun.">
        <title>Large-scale genome sequencing of mycorrhizal fungi provides insights into the early evolution of symbiotic traits.</title>
        <authorList>
            <person name="Miyauchi S."/>
            <person name="Kiss E."/>
            <person name="Kuo A."/>
            <person name="Drula E."/>
            <person name="Kohler A."/>
            <person name="Sanchez-Garcia M."/>
            <person name="Morin E."/>
            <person name="Andreopoulos B."/>
            <person name="Barry K.W."/>
            <person name="Bonito G."/>
            <person name="Buee M."/>
            <person name="Carver A."/>
            <person name="Chen C."/>
            <person name="Cichocki N."/>
            <person name="Clum A."/>
            <person name="Culley D."/>
            <person name="Crous P.W."/>
            <person name="Fauchery L."/>
            <person name="Girlanda M."/>
            <person name="Hayes R.D."/>
            <person name="Keri Z."/>
            <person name="LaButti K."/>
            <person name="Lipzen A."/>
            <person name="Lombard V."/>
            <person name="Magnuson J."/>
            <person name="Maillard F."/>
            <person name="Murat C."/>
            <person name="Nolan M."/>
            <person name="Ohm R.A."/>
            <person name="Pangilinan J."/>
            <person name="Pereira M.F."/>
            <person name="Perotto S."/>
            <person name="Peter M."/>
            <person name="Pfister S."/>
            <person name="Riley R."/>
            <person name="Sitrit Y."/>
            <person name="Stielow J.B."/>
            <person name="Szollosi G."/>
            <person name="Zifcakova L."/>
            <person name="Stursova M."/>
            <person name="Spatafora J.W."/>
            <person name="Tedersoo L."/>
            <person name="Vaario L.M."/>
            <person name="Yamada A."/>
            <person name="Yan M."/>
            <person name="Wang P."/>
            <person name="Xu J."/>
            <person name="Bruns T."/>
            <person name="Baldrian P."/>
            <person name="Vilgalys R."/>
            <person name="Dunand C."/>
            <person name="Henrissat B."/>
            <person name="Grigoriev I.V."/>
            <person name="Hibbett D."/>
            <person name="Nagy L.G."/>
            <person name="Martin F.M."/>
        </authorList>
    </citation>
    <scope>NUCLEOTIDE SEQUENCE</scope>
    <source>
        <strain evidence="7">UH-Tt-Lm1</strain>
    </source>
</reference>
<accession>A0A9P6L4U0</accession>
<dbReference type="EMBL" id="WIUZ02000010">
    <property type="protein sequence ID" value="KAF9783302.1"/>
    <property type="molecule type" value="Genomic_DNA"/>
</dbReference>
<gene>
    <name evidence="7" type="ORF">BJ322DRAFT_1008370</name>
</gene>
<keyword evidence="8" id="KW-1185">Reference proteome</keyword>
<evidence type="ECO:0000313" key="8">
    <source>
        <dbReference type="Proteomes" id="UP000736335"/>
    </source>
</evidence>